<dbReference type="RefSeq" id="WP_256306875.1">
    <property type="nucleotide sequence ID" value="NZ_JANHAW010000001.1"/>
</dbReference>
<organism evidence="2 3">
    <name type="scientific">Halobellus litoreus</name>
    <dbReference type="NCBI Taxonomy" id="755310"/>
    <lineage>
        <taxon>Archaea</taxon>
        <taxon>Methanobacteriati</taxon>
        <taxon>Methanobacteriota</taxon>
        <taxon>Stenosarchaea group</taxon>
        <taxon>Halobacteria</taxon>
        <taxon>Halobacteriales</taxon>
        <taxon>Haloferacaceae</taxon>
        <taxon>Halobellus</taxon>
    </lineage>
</organism>
<protein>
    <submittedName>
        <fullName evidence="2">Uncharacterized protein</fullName>
    </submittedName>
</protein>
<gene>
    <name evidence="2" type="ORF">ACFSAS_06050</name>
</gene>
<feature type="region of interest" description="Disordered" evidence="1">
    <location>
        <begin position="1"/>
        <end position="64"/>
    </location>
</feature>
<accession>A0ABD6DSL9</accession>
<name>A0ABD6DSL9_9EURY</name>
<dbReference type="AlphaFoldDB" id="A0ABD6DSL9"/>
<sequence length="64" mass="6892">MSRRRGPAAGRTDVTVRESEDTQGSDAEARRWAADVSKPGAPEPPSRPEAADFSIAQRPTVLDD</sequence>
<dbReference type="Proteomes" id="UP001597092">
    <property type="component" value="Unassembled WGS sequence"/>
</dbReference>
<dbReference type="EMBL" id="JBHUDP010000002">
    <property type="protein sequence ID" value="MFD1685174.1"/>
    <property type="molecule type" value="Genomic_DNA"/>
</dbReference>
<keyword evidence="3" id="KW-1185">Reference proteome</keyword>
<proteinExistence type="predicted"/>
<evidence type="ECO:0000256" key="1">
    <source>
        <dbReference type="SAM" id="MobiDB-lite"/>
    </source>
</evidence>
<evidence type="ECO:0000313" key="3">
    <source>
        <dbReference type="Proteomes" id="UP001597092"/>
    </source>
</evidence>
<evidence type="ECO:0000313" key="2">
    <source>
        <dbReference type="EMBL" id="MFD1685174.1"/>
    </source>
</evidence>
<comment type="caution">
    <text evidence="2">The sequence shown here is derived from an EMBL/GenBank/DDBJ whole genome shotgun (WGS) entry which is preliminary data.</text>
</comment>
<reference evidence="2 3" key="1">
    <citation type="journal article" date="2019" name="Int. J. Syst. Evol. Microbiol.">
        <title>The Global Catalogue of Microorganisms (GCM) 10K type strain sequencing project: providing services to taxonomists for standard genome sequencing and annotation.</title>
        <authorList>
            <consortium name="The Broad Institute Genomics Platform"/>
            <consortium name="The Broad Institute Genome Sequencing Center for Infectious Disease"/>
            <person name="Wu L."/>
            <person name="Ma J."/>
        </authorList>
    </citation>
    <scope>NUCLEOTIDE SEQUENCE [LARGE SCALE GENOMIC DNA]</scope>
    <source>
        <strain evidence="2 3">CGMCC 1.10387</strain>
    </source>
</reference>